<evidence type="ECO:0000256" key="8">
    <source>
        <dbReference type="ARBA" id="ARBA00023274"/>
    </source>
</evidence>
<dbReference type="GO" id="GO:0005739">
    <property type="term" value="C:mitochondrion"/>
    <property type="evidence" value="ECO:0007669"/>
    <property type="project" value="UniProtKB-SubCell"/>
</dbReference>
<dbReference type="Pfam" id="PF10147">
    <property type="entry name" value="CR6_interact"/>
    <property type="match status" value="1"/>
</dbReference>
<dbReference type="OrthoDB" id="6123867at2759"/>
<evidence type="ECO:0000256" key="14">
    <source>
        <dbReference type="SAM" id="MobiDB-lite"/>
    </source>
</evidence>
<evidence type="ECO:0000256" key="2">
    <source>
        <dbReference type="ARBA" id="ARBA00004173"/>
    </source>
</evidence>
<evidence type="ECO:0000256" key="12">
    <source>
        <dbReference type="ARBA" id="ARBA00035485"/>
    </source>
</evidence>
<evidence type="ECO:0000256" key="7">
    <source>
        <dbReference type="ARBA" id="ARBA00023242"/>
    </source>
</evidence>
<dbReference type="PANTHER" id="PTHR31761">
    <property type="entry name" value="GROWTH ARREST AND DNA DAMAGE-INDUCIBLE PROTEINS-INTERACTING PROTEIN 1 GADD45GIP1"/>
    <property type="match status" value="1"/>
</dbReference>
<comment type="function">
    <text evidence="13">Acts as a negative regulator of G1 to S cell cycle phase progression by inhibiting cyclin-dependent kinases. Inhibitory effects are additive with GADD45 proteins but also occur in the absence of GADD45 proteins. Acts as a repressor of the orphan nuclear receptor NR4A1 by inhibiting AB domain-mediated transcriptional activity. May be involved in the hormone-mediated regulation of NR4A1 transcriptional activity. May play a role in mitochondrial protein synthesis.</text>
</comment>
<keyword evidence="8" id="KW-0687">Ribonucleoprotein</keyword>
<evidence type="ECO:0000256" key="9">
    <source>
        <dbReference type="ARBA" id="ARBA00023306"/>
    </source>
</evidence>
<keyword evidence="9" id="KW-0131">Cell cycle</keyword>
<feature type="region of interest" description="Disordered" evidence="14">
    <location>
        <begin position="222"/>
        <end position="263"/>
    </location>
</feature>
<dbReference type="EMBL" id="AMQN01000062">
    <property type="status" value="NOT_ANNOTATED_CDS"/>
    <property type="molecule type" value="Genomic_DNA"/>
</dbReference>
<evidence type="ECO:0000256" key="1">
    <source>
        <dbReference type="ARBA" id="ARBA00004123"/>
    </source>
</evidence>
<accession>N1PBC0</accession>
<dbReference type="EMBL" id="KB291798">
    <property type="protein sequence ID" value="ELU18930.1"/>
    <property type="molecule type" value="Genomic_DNA"/>
</dbReference>
<sequence>MQEFSAGCWRLCKSDAVIFGDYLHVRKALPITNCVRTIHISSPCLNESSERTPRYTNVSGLKPHLRARMKHVNEIPDPTVAHNVAQLRPRYRAKLYAKHGAASGVDPGVMWPSKEELAEIKDIEAEFKPTLQELWANVAEKRESEKAARLAKEATVARSMAAMPKYIQEHKARLLKTEAEEAAALAKQKELMEEARDYYGYEIARNDPRFVLMVEMKEEEAKAAKKQKKKEDRDANVKRVLSELTRKRSRPKKSTADSADDQE</sequence>
<gene>
    <name evidence="15" type="ORF">CAPTEDRAFT_226802</name>
</gene>
<dbReference type="STRING" id="283909.N1PBC0"/>
<dbReference type="HOGENOM" id="CLU_102022_0_0_1"/>
<proteinExistence type="inferred from homology"/>
<feature type="compositionally biased region" description="Basic and acidic residues" evidence="14">
    <location>
        <begin position="222"/>
        <end position="246"/>
    </location>
</feature>
<evidence type="ECO:0000313" key="15">
    <source>
        <dbReference type="EMBL" id="ELU18930.1"/>
    </source>
</evidence>
<evidence type="ECO:0000313" key="17">
    <source>
        <dbReference type="Proteomes" id="UP000014760"/>
    </source>
</evidence>
<keyword evidence="7" id="KW-0539">Nucleus</keyword>
<evidence type="ECO:0000256" key="6">
    <source>
        <dbReference type="ARBA" id="ARBA00023128"/>
    </source>
</evidence>
<evidence type="ECO:0000256" key="4">
    <source>
        <dbReference type="ARBA" id="ARBA00022980"/>
    </source>
</evidence>
<dbReference type="OMA" id="EPHSWIH"/>
<reference evidence="16" key="3">
    <citation type="submission" date="2015-06" db="UniProtKB">
        <authorList>
            <consortium name="EnsemblMetazoa"/>
        </authorList>
    </citation>
    <scope>IDENTIFICATION</scope>
</reference>
<keyword evidence="17" id="KW-1185">Reference proteome</keyword>
<name>N1PBC0_CAPTE</name>
<dbReference type="InterPro" id="IPR043035">
    <property type="entry name" value="Ribosomal_mL64_sf"/>
</dbReference>
<dbReference type="Gene3D" id="6.10.280.120">
    <property type="entry name" value="Growth arrest and DNA-damage-inducible proteins-interacting protein 1"/>
    <property type="match status" value="1"/>
</dbReference>
<evidence type="ECO:0000256" key="10">
    <source>
        <dbReference type="ARBA" id="ARBA00030700"/>
    </source>
</evidence>
<protein>
    <recommendedName>
        <fullName evidence="11">Large ribosomal subunit protein mL64</fullName>
    </recommendedName>
    <alternativeName>
        <fullName evidence="10">39S ribosomal protein L59, mitochondrial</fullName>
    </alternativeName>
    <alternativeName>
        <fullName evidence="12">Growth arrest and DNA damage-inducible proteins-interacting protein 1</fullName>
    </alternativeName>
</protein>
<keyword evidence="4" id="KW-0689">Ribosomal protein</keyword>
<comment type="subcellular location">
    <subcellularLocation>
        <location evidence="2">Mitochondrion</location>
    </subcellularLocation>
    <subcellularLocation>
        <location evidence="1">Nucleus</location>
    </subcellularLocation>
</comment>
<dbReference type="PANTHER" id="PTHR31761:SF1">
    <property type="entry name" value="LARGE RIBOSOMAL SUBUNIT PROTEIN ML64"/>
    <property type="match status" value="1"/>
</dbReference>
<evidence type="ECO:0000256" key="13">
    <source>
        <dbReference type="ARBA" id="ARBA00060144"/>
    </source>
</evidence>
<dbReference type="EnsemblMetazoa" id="CapteT226802">
    <property type="protein sequence ID" value="CapteP226802"/>
    <property type="gene ID" value="CapteG226802"/>
</dbReference>
<dbReference type="GO" id="GO:0005634">
    <property type="term" value="C:nucleus"/>
    <property type="evidence" value="ECO:0007669"/>
    <property type="project" value="UniProtKB-SubCell"/>
</dbReference>
<evidence type="ECO:0000256" key="5">
    <source>
        <dbReference type="ARBA" id="ARBA00023054"/>
    </source>
</evidence>
<evidence type="ECO:0000256" key="3">
    <source>
        <dbReference type="ARBA" id="ARBA00005421"/>
    </source>
</evidence>
<evidence type="ECO:0000313" key="16">
    <source>
        <dbReference type="EnsemblMetazoa" id="CapteP226802"/>
    </source>
</evidence>
<dbReference type="GO" id="GO:1990904">
    <property type="term" value="C:ribonucleoprotein complex"/>
    <property type="evidence" value="ECO:0007669"/>
    <property type="project" value="UniProtKB-KW"/>
</dbReference>
<reference evidence="15 17" key="2">
    <citation type="journal article" date="2013" name="Nature">
        <title>Insights into bilaterian evolution from three spiralian genomes.</title>
        <authorList>
            <person name="Simakov O."/>
            <person name="Marletaz F."/>
            <person name="Cho S.J."/>
            <person name="Edsinger-Gonzales E."/>
            <person name="Havlak P."/>
            <person name="Hellsten U."/>
            <person name="Kuo D.H."/>
            <person name="Larsson T."/>
            <person name="Lv J."/>
            <person name="Arendt D."/>
            <person name="Savage R."/>
            <person name="Osoegawa K."/>
            <person name="de Jong P."/>
            <person name="Grimwood J."/>
            <person name="Chapman J.A."/>
            <person name="Shapiro H."/>
            <person name="Aerts A."/>
            <person name="Otillar R.P."/>
            <person name="Terry A.Y."/>
            <person name="Boore J.L."/>
            <person name="Grigoriev I.V."/>
            <person name="Lindberg D.R."/>
            <person name="Seaver E.C."/>
            <person name="Weisblat D.A."/>
            <person name="Putnam N.H."/>
            <person name="Rokhsar D.S."/>
        </authorList>
    </citation>
    <scope>NUCLEOTIDE SEQUENCE</scope>
    <source>
        <strain evidence="15 17">I ESC-2004</strain>
    </source>
</reference>
<dbReference type="InterPro" id="IPR018472">
    <property type="entry name" value="Ribosomal_mL64"/>
</dbReference>
<reference evidence="17" key="1">
    <citation type="submission" date="2012-12" db="EMBL/GenBank/DDBJ databases">
        <authorList>
            <person name="Hellsten U."/>
            <person name="Grimwood J."/>
            <person name="Chapman J.A."/>
            <person name="Shapiro H."/>
            <person name="Aerts A."/>
            <person name="Otillar R.P."/>
            <person name="Terry A.Y."/>
            <person name="Boore J.L."/>
            <person name="Simakov O."/>
            <person name="Marletaz F."/>
            <person name="Cho S.-J."/>
            <person name="Edsinger-Gonzales E."/>
            <person name="Havlak P."/>
            <person name="Kuo D.-H."/>
            <person name="Larsson T."/>
            <person name="Lv J."/>
            <person name="Arendt D."/>
            <person name="Savage R."/>
            <person name="Osoegawa K."/>
            <person name="de Jong P."/>
            <person name="Lindberg D.R."/>
            <person name="Seaver E.C."/>
            <person name="Weisblat D.A."/>
            <person name="Putnam N.H."/>
            <person name="Grigoriev I.V."/>
            <person name="Rokhsar D.S."/>
        </authorList>
    </citation>
    <scope>NUCLEOTIDE SEQUENCE</scope>
    <source>
        <strain evidence="17">I ESC-2004</strain>
    </source>
</reference>
<organism evidence="15">
    <name type="scientific">Capitella teleta</name>
    <name type="common">Polychaete worm</name>
    <dbReference type="NCBI Taxonomy" id="283909"/>
    <lineage>
        <taxon>Eukaryota</taxon>
        <taxon>Metazoa</taxon>
        <taxon>Spiralia</taxon>
        <taxon>Lophotrochozoa</taxon>
        <taxon>Annelida</taxon>
        <taxon>Polychaeta</taxon>
        <taxon>Sedentaria</taxon>
        <taxon>Scolecida</taxon>
        <taxon>Capitellidae</taxon>
        <taxon>Capitella</taxon>
    </lineage>
</organism>
<dbReference type="AlphaFoldDB" id="N1PBC0"/>
<dbReference type="GO" id="GO:0005840">
    <property type="term" value="C:ribosome"/>
    <property type="evidence" value="ECO:0007669"/>
    <property type="project" value="UniProtKB-KW"/>
</dbReference>
<evidence type="ECO:0000256" key="11">
    <source>
        <dbReference type="ARBA" id="ARBA00035184"/>
    </source>
</evidence>
<keyword evidence="6" id="KW-0496">Mitochondrion</keyword>
<dbReference type="Proteomes" id="UP000014760">
    <property type="component" value="Unassembled WGS sequence"/>
</dbReference>
<keyword evidence="5" id="KW-0175">Coiled coil</keyword>
<comment type="similarity">
    <text evidence="3">Belongs to the mitochondrion-specific ribosomal protein mL64 family.</text>
</comment>